<evidence type="ECO:0000256" key="1">
    <source>
        <dbReference type="ARBA" id="ARBA00022723"/>
    </source>
</evidence>
<dbReference type="EMBL" id="JAXQNO010000001">
    <property type="protein sequence ID" value="KAK4803846.1"/>
    <property type="molecule type" value="Genomic_DNA"/>
</dbReference>
<evidence type="ECO:0000259" key="8">
    <source>
        <dbReference type="PROSITE" id="PS50076"/>
    </source>
</evidence>
<dbReference type="Pfam" id="PF01556">
    <property type="entry name" value="DnaJ_C"/>
    <property type="match status" value="1"/>
</dbReference>
<dbReference type="Gene3D" id="1.10.287.110">
    <property type="entry name" value="DnaJ domain"/>
    <property type="match status" value="1"/>
</dbReference>
<evidence type="ECO:0000256" key="5">
    <source>
        <dbReference type="ARBA" id="ARBA00023186"/>
    </source>
</evidence>
<evidence type="ECO:0000256" key="4">
    <source>
        <dbReference type="ARBA" id="ARBA00022833"/>
    </source>
</evidence>
<dbReference type="GO" id="GO:0051082">
    <property type="term" value="F:unfolded protein binding"/>
    <property type="evidence" value="ECO:0007669"/>
    <property type="project" value="InterPro"/>
</dbReference>
<evidence type="ECO:0008006" key="12">
    <source>
        <dbReference type="Google" id="ProtNLM"/>
    </source>
</evidence>
<dbReference type="InterPro" id="IPR036410">
    <property type="entry name" value="HSP_DnaJ_Cys-rich_dom_sf"/>
</dbReference>
<dbReference type="SUPFAM" id="SSF49493">
    <property type="entry name" value="HSP40/DnaJ peptide-binding domain"/>
    <property type="match status" value="2"/>
</dbReference>
<dbReference type="GO" id="GO:0008270">
    <property type="term" value="F:zinc ion binding"/>
    <property type="evidence" value="ECO:0007669"/>
    <property type="project" value="UniProtKB-KW"/>
</dbReference>
<accession>A0AAN7MHH4</accession>
<sequence>MAVFHGVAPVLPLTVRTGGDGFSSSFCVLRKVGFLSSTNSSLFRTNYHDLLQPYTLTKPRRVGSIVIRAAKADYYSTLDVGKNATLHEIKSSYRKLARKYHPDINKATGAEEKFKEISAAYEVLSDEEKRSLYDRFGEEGLQGEYGSSASSSARVDPFDVFGSFFGGSEDLFGGEGENGGFNFNLGSMGRNSLDIRYDLYLSFEESIFGGQREIEVSCSEVCGKCAGTGAKSTSSVKLCTACGGRGGVMKTQKTPFGMMSQVSTCFRCNGEGKIITEKCSQCRGSGDIQSKRSMKVIIPPGVSDGATMQLQREGNFDSKRAITGDLYIVIHLGKKHGIKREGINLLSNISVDYTDAILGTTIKVDTVEGTRELKIPSGTQPGDTVKLPNMGVPDINNPTSRGDHLFTINILIPKHLSEEERGLVKNLSALRASEKSHSTHNNRVSAGNFDEKKDHSRWRSIKDFFGKKHSQEGFACLTPSLNSLPVPLSIRQYSPVTVSIYMALIMSCIFIFLNKNCLCKLFRNHTKGSND</sequence>
<proteinExistence type="inferred from homology"/>
<feature type="domain" description="CR-type" evidence="9">
    <location>
        <begin position="209"/>
        <end position="291"/>
    </location>
</feature>
<dbReference type="PANTHER" id="PTHR43096">
    <property type="entry name" value="DNAJ HOMOLOG 1, MITOCHONDRIAL-RELATED"/>
    <property type="match status" value="1"/>
</dbReference>
<dbReference type="InterPro" id="IPR018253">
    <property type="entry name" value="DnaJ_domain_CS"/>
</dbReference>
<dbReference type="InterPro" id="IPR002939">
    <property type="entry name" value="DnaJ_C"/>
</dbReference>
<dbReference type="CDD" id="cd06257">
    <property type="entry name" value="DnaJ"/>
    <property type="match status" value="1"/>
</dbReference>
<feature type="transmembrane region" description="Helical" evidence="7">
    <location>
        <begin position="493"/>
        <end position="513"/>
    </location>
</feature>
<dbReference type="Pfam" id="PF00684">
    <property type="entry name" value="DnaJ_CXXCXGXG"/>
    <property type="match status" value="1"/>
</dbReference>
<dbReference type="PROSITE" id="PS51188">
    <property type="entry name" value="ZF_CR"/>
    <property type="match status" value="1"/>
</dbReference>
<evidence type="ECO:0000256" key="6">
    <source>
        <dbReference type="PROSITE-ProRule" id="PRU00546"/>
    </source>
</evidence>
<keyword evidence="7" id="KW-0472">Membrane</keyword>
<dbReference type="InterPro" id="IPR008971">
    <property type="entry name" value="HSP40/DnaJ_pept-bd"/>
</dbReference>
<evidence type="ECO:0000256" key="2">
    <source>
        <dbReference type="ARBA" id="ARBA00022737"/>
    </source>
</evidence>
<dbReference type="GO" id="GO:0031072">
    <property type="term" value="F:heat shock protein binding"/>
    <property type="evidence" value="ECO:0007669"/>
    <property type="project" value="InterPro"/>
</dbReference>
<dbReference type="GO" id="GO:0042026">
    <property type="term" value="P:protein refolding"/>
    <property type="evidence" value="ECO:0007669"/>
    <property type="project" value="TreeGrafter"/>
</dbReference>
<keyword evidence="3 6" id="KW-0863">Zinc-finger</keyword>
<dbReference type="Proteomes" id="UP001346149">
    <property type="component" value="Unassembled WGS sequence"/>
</dbReference>
<reference evidence="10 11" key="1">
    <citation type="journal article" date="2023" name="Hortic Res">
        <title>Pangenome of water caltrop reveals structural variations and asymmetric subgenome divergence after allopolyploidization.</title>
        <authorList>
            <person name="Zhang X."/>
            <person name="Chen Y."/>
            <person name="Wang L."/>
            <person name="Yuan Y."/>
            <person name="Fang M."/>
            <person name="Shi L."/>
            <person name="Lu R."/>
            <person name="Comes H.P."/>
            <person name="Ma Y."/>
            <person name="Chen Y."/>
            <person name="Huang G."/>
            <person name="Zhou Y."/>
            <person name="Zheng Z."/>
            <person name="Qiu Y."/>
        </authorList>
    </citation>
    <scope>NUCLEOTIDE SEQUENCE [LARGE SCALE GENOMIC DNA]</scope>
    <source>
        <strain evidence="10">F231</strain>
    </source>
</reference>
<keyword evidence="1 6" id="KW-0479">Metal-binding</keyword>
<feature type="domain" description="J" evidence="8">
    <location>
        <begin position="73"/>
        <end position="137"/>
    </location>
</feature>
<dbReference type="InterPro" id="IPR012724">
    <property type="entry name" value="DnaJ"/>
</dbReference>
<dbReference type="FunFam" id="1.10.287.110:FF:000037">
    <property type="entry name" value="Chaperone protein dnaJ A6 chloroplastic"/>
    <property type="match status" value="1"/>
</dbReference>
<dbReference type="HAMAP" id="MF_01152">
    <property type="entry name" value="DnaJ"/>
    <property type="match status" value="1"/>
</dbReference>
<dbReference type="SUPFAM" id="SSF57938">
    <property type="entry name" value="DnaJ/Hsp40 cysteine-rich domain"/>
    <property type="match status" value="1"/>
</dbReference>
<keyword evidence="2" id="KW-0677">Repeat</keyword>
<keyword evidence="4 6" id="KW-0862">Zinc</keyword>
<protein>
    <recommendedName>
        <fullName evidence="12">Chaperone protein DnaJ</fullName>
    </recommendedName>
</protein>
<dbReference type="InterPro" id="IPR036869">
    <property type="entry name" value="J_dom_sf"/>
</dbReference>
<name>A0AAN7MHH4_TRANT</name>
<comment type="caution">
    <text evidence="10">The sequence shown here is derived from an EMBL/GenBank/DDBJ whole genome shotgun (WGS) entry which is preliminary data.</text>
</comment>
<keyword evidence="7" id="KW-1133">Transmembrane helix</keyword>
<keyword evidence="11" id="KW-1185">Reference proteome</keyword>
<evidence type="ECO:0000259" key="9">
    <source>
        <dbReference type="PROSITE" id="PS51188"/>
    </source>
</evidence>
<evidence type="ECO:0000256" key="3">
    <source>
        <dbReference type="ARBA" id="ARBA00022771"/>
    </source>
</evidence>
<dbReference type="FunFam" id="2.60.260.20:FF:000005">
    <property type="entry name" value="Chaperone protein dnaJ 1, mitochondrial"/>
    <property type="match status" value="1"/>
</dbReference>
<keyword evidence="5" id="KW-0143">Chaperone</keyword>
<dbReference type="PRINTS" id="PR00625">
    <property type="entry name" value="JDOMAIN"/>
</dbReference>
<dbReference type="NCBIfam" id="TIGR02349">
    <property type="entry name" value="DnaJ_bact"/>
    <property type="match status" value="1"/>
</dbReference>
<dbReference type="SUPFAM" id="SSF46565">
    <property type="entry name" value="Chaperone J-domain"/>
    <property type="match status" value="1"/>
</dbReference>
<dbReference type="GO" id="GO:0009535">
    <property type="term" value="C:chloroplast thylakoid membrane"/>
    <property type="evidence" value="ECO:0007669"/>
    <property type="project" value="TreeGrafter"/>
</dbReference>
<feature type="zinc finger region" description="CR-type" evidence="6">
    <location>
        <begin position="209"/>
        <end position="291"/>
    </location>
</feature>
<evidence type="ECO:0000256" key="7">
    <source>
        <dbReference type="SAM" id="Phobius"/>
    </source>
</evidence>
<dbReference type="CDD" id="cd10747">
    <property type="entry name" value="DnaJ_C"/>
    <property type="match status" value="1"/>
</dbReference>
<gene>
    <name evidence="10" type="ORF">SAY86_003663</name>
</gene>
<keyword evidence="7" id="KW-0812">Transmembrane</keyword>
<dbReference type="PANTHER" id="PTHR43096:SF26">
    <property type="entry name" value="CR-TYPE DOMAIN-CONTAINING PROTEIN"/>
    <property type="match status" value="1"/>
</dbReference>
<dbReference type="AlphaFoldDB" id="A0AAN7MHH4"/>
<dbReference type="SMART" id="SM00271">
    <property type="entry name" value="DnaJ"/>
    <property type="match status" value="1"/>
</dbReference>
<evidence type="ECO:0000313" key="11">
    <source>
        <dbReference type="Proteomes" id="UP001346149"/>
    </source>
</evidence>
<organism evidence="10 11">
    <name type="scientific">Trapa natans</name>
    <name type="common">Water chestnut</name>
    <dbReference type="NCBI Taxonomy" id="22666"/>
    <lineage>
        <taxon>Eukaryota</taxon>
        <taxon>Viridiplantae</taxon>
        <taxon>Streptophyta</taxon>
        <taxon>Embryophyta</taxon>
        <taxon>Tracheophyta</taxon>
        <taxon>Spermatophyta</taxon>
        <taxon>Magnoliopsida</taxon>
        <taxon>eudicotyledons</taxon>
        <taxon>Gunneridae</taxon>
        <taxon>Pentapetalae</taxon>
        <taxon>rosids</taxon>
        <taxon>malvids</taxon>
        <taxon>Myrtales</taxon>
        <taxon>Lythraceae</taxon>
        <taxon>Trapa</taxon>
    </lineage>
</organism>
<dbReference type="InterPro" id="IPR001623">
    <property type="entry name" value="DnaJ_domain"/>
</dbReference>
<dbReference type="Gene3D" id="2.60.260.20">
    <property type="entry name" value="Urease metallochaperone UreE, N-terminal domain"/>
    <property type="match status" value="2"/>
</dbReference>
<dbReference type="PROSITE" id="PS50076">
    <property type="entry name" value="DNAJ_2"/>
    <property type="match status" value="1"/>
</dbReference>
<dbReference type="PROSITE" id="PS00636">
    <property type="entry name" value="DNAJ_1"/>
    <property type="match status" value="1"/>
</dbReference>
<dbReference type="Pfam" id="PF00226">
    <property type="entry name" value="DnaJ"/>
    <property type="match status" value="1"/>
</dbReference>
<evidence type="ECO:0000313" key="10">
    <source>
        <dbReference type="EMBL" id="KAK4803846.1"/>
    </source>
</evidence>
<dbReference type="Gene3D" id="2.10.230.10">
    <property type="entry name" value="Heat shock protein DnaJ, cysteine-rich domain"/>
    <property type="match status" value="1"/>
</dbReference>
<dbReference type="GO" id="GO:0009408">
    <property type="term" value="P:response to heat"/>
    <property type="evidence" value="ECO:0007669"/>
    <property type="project" value="InterPro"/>
</dbReference>
<dbReference type="InterPro" id="IPR001305">
    <property type="entry name" value="HSP_DnaJ_Cys-rich_dom"/>
</dbReference>
<dbReference type="FunFam" id="2.10.230.10:FF:000002">
    <property type="entry name" value="Molecular chaperone DnaJ"/>
    <property type="match status" value="1"/>
</dbReference>
<dbReference type="GO" id="GO:0005524">
    <property type="term" value="F:ATP binding"/>
    <property type="evidence" value="ECO:0007669"/>
    <property type="project" value="InterPro"/>
</dbReference>